<dbReference type="EMBL" id="UINC01017960">
    <property type="protein sequence ID" value="SVA74999.1"/>
    <property type="molecule type" value="Genomic_DNA"/>
</dbReference>
<accession>A0A381YD44</accession>
<dbReference type="AlphaFoldDB" id="A0A381YD44"/>
<reference evidence="1" key="1">
    <citation type="submission" date="2018-05" db="EMBL/GenBank/DDBJ databases">
        <authorList>
            <person name="Lanie J.A."/>
            <person name="Ng W.-L."/>
            <person name="Kazmierczak K.M."/>
            <person name="Andrzejewski T.M."/>
            <person name="Davidsen T.M."/>
            <person name="Wayne K.J."/>
            <person name="Tettelin H."/>
            <person name="Glass J.I."/>
            <person name="Rusch D."/>
            <person name="Podicherti R."/>
            <person name="Tsui H.-C.T."/>
            <person name="Winkler M.E."/>
        </authorList>
    </citation>
    <scope>NUCLEOTIDE SEQUENCE</scope>
</reference>
<name>A0A381YD44_9ZZZZ</name>
<evidence type="ECO:0000313" key="1">
    <source>
        <dbReference type="EMBL" id="SVA74999.1"/>
    </source>
</evidence>
<gene>
    <name evidence="1" type="ORF">METZ01_LOCUS127853</name>
</gene>
<dbReference type="Gene3D" id="3.40.190.10">
    <property type="entry name" value="Periplasmic binding protein-like II"/>
    <property type="match status" value="1"/>
</dbReference>
<protein>
    <submittedName>
        <fullName evidence="1">Uncharacterized protein</fullName>
    </submittedName>
</protein>
<proteinExistence type="predicted"/>
<feature type="non-terminal residue" evidence="1">
    <location>
        <position position="1"/>
    </location>
</feature>
<sequence length="107" mass="11831">FKKSDFDPQIYIERQGWDPLIAKSYAATLMGMEEYSTNRVFPLRVPGVFQFTSAVATGTSKALAGQLSSQEALDEVAAEWKKIIKRIGADTIREAYAVGVALEDNKN</sequence>
<organism evidence="1">
    <name type="scientific">marine metagenome</name>
    <dbReference type="NCBI Taxonomy" id="408172"/>
    <lineage>
        <taxon>unclassified sequences</taxon>
        <taxon>metagenomes</taxon>
        <taxon>ecological metagenomes</taxon>
    </lineage>
</organism>